<proteinExistence type="predicted"/>
<reference evidence="3 4" key="1">
    <citation type="submission" date="2015-01" db="EMBL/GenBank/DDBJ databases">
        <title>The Genome Sequence of Exophiala spinifera CBS89968.</title>
        <authorList>
            <consortium name="The Broad Institute Genomics Platform"/>
            <person name="Cuomo C."/>
            <person name="de Hoog S."/>
            <person name="Gorbushina A."/>
            <person name="Stielow B."/>
            <person name="Teixiera M."/>
            <person name="Abouelleil A."/>
            <person name="Chapman S.B."/>
            <person name="Priest M."/>
            <person name="Young S.K."/>
            <person name="Wortman J."/>
            <person name="Nusbaum C."/>
            <person name="Birren B."/>
        </authorList>
    </citation>
    <scope>NUCLEOTIDE SEQUENCE [LARGE SCALE GENOMIC DNA]</scope>
    <source>
        <strain evidence="3 4">CBS 89968</strain>
    </source>
</reference>
<evidence type="ECO:0000256" key="1">
    <source>
        <dbReference type="SAM" id="MobiDB-lite"/>
    </source>
</evidence>
<name>A0A0D1Y7G4_9EURO</name>
<dbReference type="RefSeq" id="XP_016231067.1">
    <property type="nucleotide sequence ID" value="XM_016384465.1"/>
</dbReference>
<feature type="compositionally biased region" description="Acidic residues" evidence="1">
    <location>
        <begin position="128"/>
        <end position="142"/>
    </location>
</feature>
<evidence type="ECO:0000256" key="2">
    <source>
        <dbReference type="SAM" id="SignalP"/>
    </source>
</evidence>
<organism evidence="3 4">
    <name type="scientific">Exophiala spinifera</name>
    <dbReference type="NCBI Taxonomy" id="91928"/>
    <lineage>
        <taxon>Eukaryota</taxon>
        <taxon>Fungi</taxon>
        <taxon>Dikarya</taxon>
        <taxon>Ascomycota</taxon>
        <taxon>Pezizomycotina</taxon>
        <taxon>Eurotiomycetes</taxon>
        <taxon>Chaetothyriomycetidae</taxon>
        <taxon>Chaetothyriales</taxon>
        <taxon>Herpotrichiellaceae</taxon>
        <taxon>Exophiala</taxon>
    </lineage>
</organism>
<evidence type="ECO:0008006" key="5">
    <source>
        <dbReference type="Google" id="ProtNLM"/>
    </source>
</evidence>
<gene>
    <name evidence="3" type="ORF">PV08_10150</name>
</gene>
<protein>
    <recommendedName>
        <fullName evidence="5">Extracellular membrane protein CFEM domain-containing protein</fullName>
    </recommendedName>
</protein>
<feature type="region of interest" description="Disordered" evidence="1">
    <location>
        <begin position="92"/>
        <end position="157"/>
    </location>
</feature>
<evidence type="ECO:0000313" key="3">
    <source>
        <dbReference type="EMBL" id="KIW10851.1"/>
    </source>
</evidence>
<dbReference type="AlphaFoldDB" id="A0A0D1Y7G4"/>
<dbReference type="EMBL" id="KN847499">
    <property type="protein sequence ID" value="KIW10851.1"/>
    <property type="molecule type" value="Genomic_DNA"/>
</dbReference>
<accession>A0A0D1Y7G4</accession>
<evidence type="ECO:0000313" key="4">
    <source>
        <dbReference type="Proteomes" id="UP000053328"/>
    </source>
</evidence>
<dbReference type="OrthoDB" id="10620880at2759"/>
<dbReference type="GeneID" id="27337233"/>
<feature type="compositionally biased region" description="Basic and acidic residues" evidence="1">
    <location>
        <begin position="202"/>
        <end position="236"/>
    </location>
</feature>
<feature type="compositionally biased region" description="Basic and acidic residues" evidence="1">
    <location>
        <begin position="113"/>
        <end position="127"/>
    </location>
</feature>
<sequence length="270" mass="30522">MYFYSSPRRPQWTMLTFTLAVGTLLGAAAGAAVSVPPDAQSVRHCSRLCLNQERCEFIFRGRGRSAASALCGAIPERCADVPGCEQFLVQGVSPQREEQDQQDQRRQHYPSKIVKDAKSVRVPSHQEADDDAREEEDEEEEASKETTRDWSQTQPGQSCASICDAYWFCVRRDPWAEEICGSIPRQCKHEPECRGMQVNDSRGGDSKSTAKDYYTSREEMEDNVRNSHGHETPDRKNMRRPGWITAQLGNKYGGQEDEEEGIHDLEVSDL</sequence>
<dbReference type="Proteomes" id="UP000053328">
    <property type="component" value="Unassembled WGS sequence"/>
</dbReference>
<feature type="compositionally biased region" description="Basic and acidic residues" evidence="1">
    <location>
        <begin position="95"/>
        <end position="106"/>
    </location>
</feature>
<feature type="region of interest" description="Disordered" evidence="1">
    <location>
        <begin position="195"/>
        <end position="270"/>
    </location>
</feature>
<keyword evidence="4" id="KW-1185">Reference proteome</keyword>
<keyword evidence="2" id="KW-0732">Signal</keyword>
<feature type="signal peptide" evidence="2">
    <location>
        <begin position="1"/>
        <end position="30"/>
    </location>
</feature>
<feature type="chain" id="PRO_5002236887" description="Extracellular membrane protein CFEM domain-containing protein" evidence="2">
    <location>
        <begin position="31"/>
        <end position="270"/>
    </location>
</feature>
<dbReference type="VEuPathDB" id="FungiDB:PV08_10150"/>
<dbReference type="HOGENOM" id="CLU_1090023_0_0_1"/>